<evidence type="ECO:0000256" key="2">
    <source>
        <dbReference type="SAM" id="SignalP"/>
    </source>
</evidence>
<proteinExistence type="predicted"/>
<evidence type="ECO:0000313" key="3">
    <source>
        <dbReference type="EMBL" id="MDQ9070313.1"/>
    </source>
</evidence>
<organism evidence="3 4">
    <name type="scientific">Acinetobacter gerneri</name>
    <dbReference type="NCBI Taxonomy" id="202952"/>
    <lineage>
        <taxon>Bacteria</taxon>
        <taxon>Pseudomonadati</taxon>
        <taxon>Pseudomonadota</taxon>
        <taxon>Gammaproteobacteria</taxon>
        <taxon>Moraxellales</taxon>
        <taxon>Moraxellaceae</taxon>
        <taxon>Acinetobacter</taxon>
    </lineage>
</organism>
<keyword evidence="2" id="KW-0732">Signal</keyword>
<dbReference type="AlphaFoldDB" id="A0AAW8JDS4"/>
<dbReference type="Proteomes" id="UP001243195">
    <property type="component" value="Unassembled WGS sequence"/>
</dbReference>
<feature type="region of interest" description="Disordered" evidence="1">
    <location>
        <begin position="115"/>
        <end position="134"/>
    </location>
</feature>
<accession>A0AAW8JDS4</accession>
<evidence type="ECO:0000256" key="1">
    <source>
        <dbReference type="SAM" id="MobiDB-lite"/>
    </source>
</evidence>
<name>A0AAW8JDS4_9GAMM</name>
<protein>
    <submittedName>
        <fullName evidence="3">Uncharacterized protein</fullName>
    </submittedName>
</protein>
<gene>
    <name evidence="3" type="ORF">RFH51_02410</name>
</gene>
<feature type="compositionally biased region" description="Low complexity" evidence="1">
    <location>
        <begin position="115"/>
        <end position="130"/>
    </location>
</feature>
<sequence>MLKAKGIVVGTALFLFSHFAVSAAPSLIQLDDAELASTTGQALMSLSYLAPNDSGNLMSKYSQNSNIGFYKLGLEAEMDLNANVKNLQLGCGGVNGAGRCDIDIKNLSLSGLPTNYDPNSSSSPDFSSTPRASTSAKLSNPFIEFAIKNPDKASTREVAGLRVSAEKITGLLTAGINNGSSPSTTDGIQSLSGFMRIAGTTGDVWTKQTLFGKDSNQAISGNVDVTLFGKHGFTSMPGSSDTTGITVPSMNVPFTLPAFQVNGQRQTAAVAQNVRAVVNEIPIAAGSSVPSSVYANDQLNVQLNPCVSLIICIIREAKFKMGEGSKITGLNMDITFQQSLSMFHNIPLTGNGAYLALQSSSILWPGSYVDPSDATKTSLASMTSSDIAQKGWWMSFANPVQLGYLKANNQVDISAVLPQVAQLITNQLAGQYIPVSLADGIGALTGNPIVKTLVIPLNDATSSNPATLMLQNQQLVNQNITPNCYGGLKFC</sequence>
<reference evidence="3" key="1">
    <citation type="submission" date="2023-08" db="EMBL/GenBank/DDBJ databases">
        <title>Emergence of clinically-relevant ST2 carbapenem-resistant Acinetobacter baumannii strains in hospital sewages in Zhejiang, East of China.</title>
        <authorList>
            <person name="Kaichao C."/>
            <person name="Zhang R."/>
        </authorList>
    </citation>
    <scope>NUCLEOTIDE SEQUENCE</scope>
    <source>
        <strain evidence="3">M-SY-60</strain>
    </source>
</reference>
<feature type="chain" id="PRO_5044004120" evidence="2">
    <location>
        <begin position="24"/>
        <end position="491"/>
    </location>
</feature>
<feature type="signal peptide" evidence="2">
    <location>
        <begin position="1"/>
        <end position="23"/>
    </location>
</feature>
<dbReference type="RefSeq" id="WP_277091262.1">
    <property type="nucleotide sequence ID" value="NZ_DAMBEH010000011.1"/>
</dbReference>
<evidence type="ECO:0000313" key="4">
    <source>
        <dbReference type="Proteomes" id="UP001243195"/>
    </source>
</evidence>
<dbReference type="EMBL" id="JAVIDA010000002">
    <property type="protein sequence ID" value="MDQ9070313.1"/>
    <property type="molecule type" value="Genomic_DNA"/>
</dbReference>
<comment type="caution">
    <text evidence="3">The sequence shown here is derived from an EMBL/GenBank/DDBJ whole genome shotgun (WGS) entry which is preliminary data.</text>
</comment>